<dbReference type="EMBL" id="SMBP01000001">
    <property type="protein sequence ID" value="TCU63396.1"/>
    <property type="molecule type" value="Genomic_DNA"/>
</dbReference>
<dbReference type="Proteomes" id="UP000295773">
    <property type="component" value="Unassembled WGS sequence"/>
</dbReference>
<dbReference type="SUPFAM" id="SSF50475">
    <property type="entry name" value="FMN-binding split barrel"/>
    <property type="match status" value="1"/>
</dbReference>
<dbReference type="PANTHER" id="PTHR34071">
    <property type="entry name" value="5-NITROIMIDAZOLE ANTIBIOTICS RESISTANCE PROTEIN, NIMA-FAMILY-RELATED PROTEIN-RELATED"/>
    <property type="match status" value="1"/>
</dbReference>
<comment type="caution">
    <text evidence="1">The sequence shown here is derived from an EMBL/GenBank/DDBJ whole genome shotgun (WGS) entry which is preliminary data.</text>
</comment>
<proteinExistence type="predicted"/>
<dbReference type="InterPro" id="IPR024229">
    <property type="entry name" value="DUF3781"/>
</dbReference>
<dbReference type="RefSeq" id="WP_132223147.1">
    <property type="nucleotide sequence ID" value="NZ_JADPGE010000020.1"/>
</dbReference>
<organism evidence="1 2">
    <name type="scientific">Longicatena caecimuris</name>
    <dbReference type="NCBI Taxonomy" id="1796635"/>
    <lineage>
        <taxon>Bacteria</taxon>
        <taxon>Bacillati</taxon>
        <taxon>Bacillota</taxon>
        <taxon>Erysipelotrichia</taxon>
        <taxon>Erysipelotrichales</taxon>
        <taxon>Erysipelotrichaceae</taxon>
        <taxon>Longicatena</taxon>
    </lineage>
</organism>
<dbReference type="InterPro" id="IPR024747">
    <property type="entry name" value="Pyridox_Oxase-rel"/>
</dbReference>
<evidence type="ECO:0000313" key="1">
    <source>
        <dbReference type="EMBL" id="TCU63396.1"/>
    </source>
</evidence>
<keyword evidence="2" id="KW-1185">Reference proteome</keyword>
<evidence type="ECO:0000313" key="2">
    <source>
        <dbReference type="Proteomes" id="UP000295773"/>
    </source>
</evidence>
<dbReference type="Pfam" id="PF12900">
    <property type="entry name" value="Pyridox_ox_2"/>
    <property type="match status" value="1"/>
</dbReference>
<accession>A0A4R3TMC6</accession>
<gene>
    <name evidence="1" type="ORF">EDD61_10147</name>
</gene>
<protein>
    <submittedName>
        <fullName evidence="1">Nitroimidazol reductase NimA-like FMN-containing flavoprotein (Pyridoxamine 5'-phosphate oxidase superfamily)</fullName>
    </submittedName>
</protein>
<sequence length="247" mass="28400">MRRKDREVTDEKKIMEIISQCYCCRLGFIDKGAVYIVPLNFGFEKKATDYVFYFHSAMEGRKIECMKTGNPVGFELDTNYQLQEAKNPCAYSAAFQSIIGTGKIVILTDAKEKAYALSQIMYHNTGKIDWQFSPKMLAKLAVFKLLVTELSCKEHKAISMHNDNLNEDKRILLDHIDEIHTTEKGSKRIKTNLKLDVSNVVAYCKDKLLDKNCQIYRIGKNWYGEIDGIKITINAYRYTIITAHAIK</sequence>
<name>A0A4R3TMC6_9FIRM</name>
<reference evidence="1 2" key="1">
    <citation type="submission" date="2019-03" db="EMBL/GenBank/DDBJ databases">
        <title>Genomic Encyclopedia of Type Strains, Phase IV (KMG-IV): sequencing the most valuable type-strain genomes for metagenomic binning, comparative biology and taxonomic classification.</title>
        <authorList>
            <person name="Goeker M."/>
        </authorList>
    </citation>
    <scope>NUCLEOTIDE SEQUENCE [LARGE SCALE GENOMIC DNA]</scope>
    <source>
        <strain evidence="1 2">DSM 29481</strain>
    </source>
</reference>
<dbReference type="PANTHER" id="PTHR34071:SF2">
    <property type="entry name" value="FLAVIN-NUCLEOTIDE-BINDING PROTEIN"/>
    <property type="match status" value="1"/>
</dbReference>
<dbReference type="Pfam" id="PF12636">
    <property type="entry name" value="DUF3781"/>
    <property type="match status" value="1"/>
</dbReference>
<dbReference type="InterPro" id="IPR012349">
    <property type="entry name" value="Split_barrel_FMN-bd"/>
</dbReference>
<dbReference type="AlphaFoldDB" id="A0A4R3TMC6"/>
<dbReference type="Gene3D" id="2.30.110.10">
    <property type="entry name" value="Electron Transport, Fmn-binding Protein, Chain A"/>
    <property type="match status" value="1"/>
</dbReference>